<dbReference type="PANTHER" id="PTHR21659">
    <property type="entry name" value="HYDROPHOBIC PROTEIN RCI2 LOW TEMPERATURE AND SALT RESPONSIVE PROTEIN LTI6 -RELATED"/>
    <property type="match status" value="1"/>
</dbReference>
<reference evidence="8 9" key="1">
    <citation type="submission" date="2024-01" db="EMBL/GenBank/DDBJ databases">
        <authorList>
            <consortium name="Genoscope - CEA"/>
            <person name="William W."/>
        </authorList>
    </citation>
    <scope>NUCLEOTIDE SEQUENCE [LARGE SCALE GENOMIC DNA]</scope>
    <source>
        <strain evidence="8 9">29B2s-10</strain>
    </source>
</reference>
<dbReference type="InterPro" id="IPR000612">
    <property type="entry name" value="PMP3"/>
</dbReference>
<feature type="transmembrane region" description="Helical" evidence="7">
    <location>
        <begin position="10"/>
        <end position="28"/>
    </location>
</feature>
<evidence type="ECO:0000256" key="6">
    <source>
        <dbReference type="SAM" id="MobiDB-lite"/>
    </source>
</evidence>
<comment type="subcellular location">
    <subcellularLocation>
        <location evidence="1">Membrane</location>
    </subcellularLocation>
</comment>
<keyword evidence="5 7" id="KW-0472">Membrane</keyword>
<evidence type="ECO:0000256" key="5">
    <source>
        <dbReference type="ARBA" id="ARBA00023136"/>
    </source>
</evidence>
<evidence type="ECO:0000256" key="1">
    <source>
        <dbReference type="ARBA" id="ARBA00004370"/>
    </source>
</evidence>
<organism evidence="8 9">
    <name type="scientific">[Candida] anglica</name>
    <dbReference type="NCBI Taxonomy" id="148631"/>
    <lineage>
        <taxon>Eukaryota</taxon>
        <taxon>Fungi</taxon>
        <taxon>Dikarya</taxon>
        <taxon>Ascomycota</taxon>
        <taxon>Saccharomycotina</taxon>
        <taxon>Pichiomycetes</taxon>
        <taxon>Debaryomycetaceae</taxon>
        <taxon>Kurtzmaniella</taxon>
    </lineage>
</organism>
<gene>
    <name evidence="8" type="ORF">CAAN4_F12706</name>
</gene>
<keyword evidence="3 7" id="KW-0812">Transmembrane</keyword>
<proteinExistence type="inferred from homology"/>
<evidence type="ECO:0000256" key="2">
    <source>
        <dbReference type="ARBA" id="ARBA00009530"/>
    </source>
</evidence>
<dbReference type="PROSITE" id="PS01309">
    <property type="entry name" value="UPF0057"/>
    <property type="match status" value="1"/>
</dbReference>
<dbReference type="Pfam" id="PF01679">
    <property type="entry name" value="Pmp3"/>
    <property type="match status" value="1"/>
</dbReference>
<dbReference type="PANTHER" id="PTHR21659:SF42">
    <property type="entry name" value="UPF0057 MEMBRANE PROTEIN ZK632.10-RELATED"/>
    <property type="match status" value="1"/>
</dbReference>
<evidence type="ECO:0000313" key="9">
    <source>
        <dbReference type="Proteomes" id="UP001497600"/>
    </source>
</evidence>
<name>A0ABP0EK95_9ASCO</name>
<dbReference type="Proteomes" id="UP001497600">
    <property type="component" value="Chromosome F"/>
</dbReference>
<keyword evidence="4 7" id="KW-1133">Transmembrane helix</keyword>
<evidence type="ECO:0000256" key="3">
    <source>
        <dbReference type="ARBA" id="ARBA00022692"/>
    </source>
</evidence>
<feature type="region of interest" description="Disordered" evidence="6">
    <location>
        <begin position="70"/>
        <end position="119"/>
    </location>
</feature>
<protein>
    <submittedName>
        <fullName evidence="8">Uncharacterized protein</fullName>
    </submittedName>
</protein>
<feature type="transmembrane region" description="Helical" evidence="7">
    <location>
        <begin position="34"/>
        <end position="59"/>
    </location>
</feature>
<keyword evidence="9" id="KW-1185">Reference proteome</keyword>
<feature type="compositionally biased region" description="Low complexity" evidence="6">
    <location>
        <begin position="102"/>
        <end position="111"/>
    </location>
</feature>
<comment type="similarity">
    <text evidence="2">Belongs to the UPF0057 (PMP3) family.</text>
</comment>
<evidence type="ECO:0000256" key="7">
    <source>
        <dbReference type="SAM" id="Phobius"/>
    </source>
</evidence>
<evidence type="ECO:0000313" key="8">
    <source>
        <dbReference type="EMBL" id="CAK7913641.1"/>
    </source>
</evidence>
<evidence type="ECO:0000256" key="4">
    <source>
        <dbReference type="ARBA" id="ARBA00022989"/>
    </source>
</evidence>
<sequence>MQTDDNTDKLLLVIIALFLPPVAVYMAKGAHGQFWLNLVLCLLFIFWFIAMIHAIVVVLSEDNPVNLNSTATYVPPEQQPQKQDEAQVANDSVPPYHDSYQKQEQQPQVYQAPTTQAAP</sequence>
<dbReference type="EMBL" id="OZ004258">
    <property type="protein sequence ID" value="CAK7913641.1"/>
    <property type="molecule type" value="Genomic_DNA"/>
</dbReference>
<accession>A0ABP0EK95</accession>